<gene>
    <name evidence="4" type="ORF">KX928_21965</name>
</gene>
<dbReference type="RefSeq" id="WP_219507055.1">
    <property type="nucleotide sequence ID" value="NZ_JAHXDN010000008.1"/>
</dbReference>
<comment type="caution">
    <text evidence="4">The sequence shown here is derived from an EMBL/GenBank/DDBJ whole genome shotgun (WGS) entry which is preliminary data.</text>
</comment>
<organism evidence="4 5">
    <name type="scientific">Roseobacter insulae</name>
    <dbReference type="NCBI Taxonomy" id="2859783"/>
    <lineage>
        <taxon>Bacteria</taxon>
        <taxon>Pseudomonadati</taxon>
        <taxon>Pseudomonadota</taxon>
        <taxon>Alphaproteobacteria</taxon>
        <taxon>Rhodobacterales</taxon>
        <taxon>Roseobacteraceae</taxon>
        <taxon>Roseobacter</taxon>
    </lineage>
</organism>
<evidence type="ECO:0000256" key="2">
    <source>
        <dbReference type="SAM" id="Coils"/>
    </source>
</evidence>
<name>A0A9X1FYG0_9RHOB</name>
<protein>
    <submittedName>
        <fullName evidence="4">Efflux RND transporter periplasmic adaptor subunit</fullName>
    </submittedName>
</protein>
<evidence type="ECO:0000313" key="5">
    <source>
        <dbReference type="Proteomes" id="UP001138661"/>
    </source>
</evidence>
<keyword evidence="5" id="KW-1185">Reference proteome</keyword>
<evidence type="ECO:0000256" key="3">
    <source>
        <dbReference type="SAM" id="SignalP"/>
    </source>
</evidence>
<sequence length="368" mass="39113">MPRVVIFLAAALLATSAHITPASAQGADVTDLDPSGQIVPLPSVKILAPEDLTSGITRRFFGRIAARETVDLSFEVGGRLVMLPVVEGETIPQGSVVAALDTENFERAVARAELTLEQTRRESRRAEQLAQSNVTSAVRAEDAATARDLAEVALRDARDDLEDATLRTPFTALVAERIAANFTNVSPGQPILRLHDMSEIRVQIDVPERLFLSGIPPEAVRFTGSVPQAAGPIPLQLAEYEAQTEAIGQTFLVSLTLPDSNIPNLIPGASMTVTATVDVDYAQPGRALPATALLLGEDRTASVMIFEPDGGAADRGTVHVRPVELLSLAGTDLRVTGLAKDALVVGAGVHLLRDGQKVRRYTGLSVEE</sequence>
<dbReference type="AlphaFoldDB" id="A0A9X1FYG0"/>
<dbReference type="PANTHER" id="PTHR30469">
    <property type="entry name" value="MULTIDRUG RESISTANCE PROTEIN MDTA"/>
    <property type="match status" value="1"/>
</dbReference>
<dbReference type="NCBIfam" id="TIGR01730">
    <property type="entry name" value="RND_mfp"/>
    <property type="match status" value="1"/>
</dbReference>
<feature type="chain" id="PRO_5040973762" evidence="3">
    <location>
        <begin position="25"/>
        <end position="368"/>
    </location>
</feature>
<dbReference type="EMBL" id="JAHXDN010000008">
    <property type="protein sequence ID" value="MBW4710465.1"/>
    <property type="molecule type" value="Genomic_DNA"/>
</dbReference>
<evidence type="ECO:0000313" key="4">
    <source>
        <dbReference type="EMBL" id="MBW4710465.1"/>
    </source>
</evidence>
<reference evidence="4" key="1">
    <citation type="submission" date="2021-07" db="EMBL/GenBank/DDBJ databases">
        <title>Roseobacter insulae sp. nov., isolated from a tidal flat.</title>
        <authorList>
            <person name="Park S."/>
            <person name="Yoon J.-H."/>
        </authorList>
    </citation>
    <scope>NUCLEOTIDE SEQUENCE</scope>
    <source>
        <strain evidence="4">YSTF-M11</strain>
    </source>
</reference>
<feature type="signal peptide" evidence="3">
    <location>
        <begin position="1"/>
        <end position="24"/>
    </location>
</feature>
<proteinExistence type="inferred from homology"/>
<dbReference type="InterPro" id="IPR006143">
    <property type="entry name" value="RND_pump_MFP"/>
</dbReference>
<dbReference type="Proteomes" id="UP001138661">
    <property type="component" value="Unassembled WGS sequence"/>
</dbReference>
<accession>A0A9X1FYG0</accession>
<comment type="similarity">
    <text evidence="1">Belongs to the membrane fusion protein (MFP) (TC 8.A.1) family.</text>
</comment>
<keyword evidence="3" id="KW-0732">Signal</keyword>
<dbReference type="GO" id="GO:1990281">
    <property type="term" value="C:efflux pump complex"/>
    <property type="evidence" value="ECO:0007669"/>
    <property type="project" value="TreeGrafter"/>
</dbReference>
<feature type="coiled-coil region" evidence="2">
    <location>
        <begin position="102"/>
        <end position="167"/>
    </location>
</feature>
<evidence type="ECO:0000256" key="1">
    <source>
        <dbReference type="ARBA" id="ARBA00009477"/>
    </source>
</evidence>
<keyword evidence="2" id="KW-0175">Coiled coil</keyword>
<dbReference type="GO" id="GO:0015562">
    <property type="term" value="F:efflux transmembrane transporter activity"/>
    <property type="evidence" value="ECO:0007669"/>
    <property type="project" value="TreeGrafter"/>
</dbReference>